<evidence type="ECO:0000313" key="7">
    <source>
        <dbReference type="EMBL" id="VDP94074.1"/>
    </source>
</evidence>
<evidence type="ECO:0000259" key="6">
    <source>
        <dbReference type="Pfam" id="PF00056"/>
    </source>
</evidence>
<proteinExistence type="predicted"/>
<dbReference type="InterPro" id="IPR001236">
    <property type="entry name" value="Lactate/malate_DH_N"/>
</dbReference>
<evidence type="ECO:0000256" key="1">
    <source>
        <dbReference type="ARBA" id="ARBA00012995"/>
    </source>
</evidence>
<gene>
    <name evidence="7" type="ORF">ECPE_LOCUS16801</name>
</gene>
<dbReference type="SUPFAM" id="SSF51735">
    <property type="entry name" value="NAD(P)-binding Rossmann-fold domains"/>
    <property type="match status" value="1"/>
</dbReference>
<evidence type="ECO:0000256" key="2">
    <source>
        <dbReference type="ARBA" id="ARBA00016075"/>
    </source>
</evidence>
<dbReference type="GO" id="GO:0005739">
    <property type="term" value="C:mitochondrion"/>
    <property type="evidence" value="ECO:0007669"/>
    <property type="project" value="TreeGrafter"/>
</dbReference>
<organism evidence="7 8">
    <name type="scientific">Echinostoma caproni</name>
    <dbReference type="NCBI Taxonomy" id="27848"/>
    <lineage>
        <taxon>Eukaryota</taxon>
        <taxon>Metazoa</taxon>
        <taxon>Spiralia</taxon>
        <taxon>Lophotrochozoa</taxon>
        <taxon>Platyhelminthes</taxon>
        <taxon>Trematoda</taxon>
        <taxon>Digenea</taxon>
        <taxon>Plagiorchiida</taxon>
        <taxon>Echinostomata</taxon>
        <taxon>Echinostomatoidea</taxon>
        <taxon>Echinostomatidae</taxon>
        <taxon>Echinostoma</taxon>
    </lineage>
</organism>
<dbReference type="PANTHER" id="PTHR11540">
    <property type="entry name" value="MALATE AND LACTATE DEHYDROGENASE"/>
    <property type="match status" value="1"/>
</dbReference>
<evidence type="ECO:0000256" key="3">
    <source>
        <dbReference type="ARBA" id="ARBA00022532"/>
    </source>
</evidence>
<dbReference type="InterPro" id="IPR036291">
    <property type="entry name" value="NAD(P)-bd_dom_sf"/>
</dbReference>
<evidence type="ECO:0000256" key="5">
    <source>
        <dbReference type="ARBA" id="ARBA00023027"/>
    </source>
</evidence>
<sequence>MLLKQSPLVSHLALYDIVHVKGVAADLSHIETRARVTAHDGPSHLADCLKDADVVLIPAGVPRKPGTYTPTCLLALLTVGPPCRGFQRKKTGKYKNMDPKVQWDTHKTHLIQTDRVSVFTTSVVFRKCIKHSLPPEASLYFFVVHEKEIWS</sequence>
<dbReference type="Pfam" id="PF00056">
    <property type="entry name" value="Ldh_1_N"/>
    <property type="match status" value="1"/>
</dbReference>
<dbReference type="GO" id="GO:0006099">
    <property type="term" value="P:tricarboxylic acid cycle"/>
    <property type="evidence" value="ECO:0007669"/>
    <property type="project" value="UniProtKB-KW"/>
</dbReference>
<accession>A0A3P8IKU5</accession>
<dbReference type="Proteomes" id="UP000272942">
    <property type="component" value="Unassembled WGS sequence"/>
</dbReference>
<evidence type="ECO:0000313" key="8">
    <source>
        <dbReference type="Proteomes" id="UP000272942"/>
    </source>
</evidence>
<protein>
    <recommendedName>
        <fullName evidence="2">Malate dehydrogenase, mitochondrial</fullName>
        <ecNumber evidence="1">1.1.1.37</ecNumber>
    </recommendedName>
</protein>
<keyword evidence="5" id="KW-0520">NAD</keyword>
<keyword evidence="3" id="KW-0816">Tricarboxylic acid cycle</keyword>
<evidence type="ECO:0000256" key="4">
    <source>
        <dbReference type="ARBA" id="ARBA00023002"/>
    </source>
</evidence>
<reference evidence="7 8" key="1">
    <citation type="submission" date="2018-11" db="EMBL/GenBank/DDBJ databases">
        <authorList>
            <consortium name="Pathogen Informatics"/>
        </authorList>
    </citation>
    <scope>NUCLEOTIDE SEQUENCE [LARGE SCALE GENOMIC DNA]</scope>
    <source>
        <strain evidence="7 8">Egypt</strain>
    </source>
</reference>
<keyword evidence="4" id="KW-0560">Oxidoreductase</keyword>
<dbReference type="Gene3D" id="3.40.50.720">
    <property type="entry name" value="NAD(P)-binding Rossmann-like Domain"/>
    <property type="match status" value="1"/>
</dbReference>
<dbReference type="EMBL" id="UZAN01065968">
    <property type="protein sequence ID" value="VDP94074.1"/>
    <property type="molecule type" value="Genomic_DNA"/>
</dbReference>
<dbReference type="GO" id="GO:0030060">
    <property type="term" value="F:L-malate dehydrogenase (NAD+) activity"/>
    <property type="evidence" value="ECO:0007669"/>
    <property type="project" value="UniProtKB-EC"/>
</dbReference>
<keyword evidence="8" id="KW-1185">Reference proteome</keyword>
<dbReference type="EC" id="1.1.1.37" evidence="1"/>
<name>A0A3P8IKU5_9TREM</name>
<dbReference type="OrthoDB" id="755699at2759"/>
<feature type="domain" description="Lactate/malate dehydrogenase N-terminal" evidence="6">
    <location>
        <begin position="2"/>
        <end position="67"/>
    </location>
</feature>
<dbReference type="AlphaFoldDB" id="A0A3P8IKU5"/>
<dbReference type="PANTHER" id="PTHR11540:SF16">
    <property type="entry name" value="MALATE DEHYDROGENASE, MITOCHONDRIAL"/>
    <property type="match status" value="1"/>
</dbReference>